<proteinExistence type="predicted"/>
<keyword evidence="2" id="KW-0472">Membrane</keyword>
<feature type="non-terminal residue" evidence="3">
    <location>
        <position position="1"/>
    </location>
</feature>
<keyword evidence="4" id="KW-1185">Reference proteome</keyword>
<comment type="caution">
    <text evidence="3">The sequence shown here is derived from an EMBL/GenBank/DDBJ whole genome shotgun (WGS) entry which is preliminary data.</text>
</comment>
<sequence length="281" mass="31501">EKECNSDDGQIEFDETDDMLSMQLGNLSQKWTKQDKASQKDTKQDVSPTAQVPATNGSNNENEGASAHQSTIDTQSNIKTEPTETKIDNNNNIGFFDYDFVSSQTDVLRLNSENTDESAQQKTMEQIVNEKTPIQEVRVSTGVNSDITTKSAFVNKNEIAYKKNLMLPKSAPAKVEEKQKKGFKMPRIIVPKSAVSSVPPPIVNSAVVNPPLNPPPVVRSFPNANENFTIQTKREDQSDSKHYKLQQFDKFLQGIIIVLLFLLWKLSIVLASFKDIFFWLG</sequence>
<accession>X6MHN6</accession>
<evidence type="ECO:0000256" key="1">
    <source>
        <dbReference type="SAM" id="MobiDB-lite"/>
    </source>
</evidence>
<evidence type="ECO:0000256" key="2">
    <source>
        <dbReference type="SAM" id="Phobius"/>
    </source>
</evidence>
<feature type="compositionally biased region" description="Basic and acidic residues" evidence="1">
    <location>
        <begin position="32"/>
        <end position="44"/>
    </location>
</feature>
<reference evidence="3 4" key="1">
    <citation type="journal article" date="2013" name="Curr. Biol.">
        <title>The Genome of the Foraminiferan Reticulomyxa filosa.</title>
        <authorList>
            <person name="Glockner G."/>
            <person name="Hulsmann N."/>
            <person name="Schleicher M."/>
            <person name="Noegel A.A."/>
            <person name="Eichinger L."/>
            <person name="Gallinger C."/>
            <person name="Pawlowski J."/>
            <person name="Sierra R."/>
            <person name="Euteneuer U."/>
            <person name="Pillet L."/>
            <person name="Moustafa A."/>
            <person name="Platzer M."/>
            <person name="Groth M."/>
            <person name="Szafranski K."/>
            <person name="Schliwa M."/>
        </authorList>
    </citation>
    <scope>NUCLEOTIDE SEQUENCE [LARGE SCALE GENOMIC DNA]</scope>
</reference>
<protein>
    <submittedName>
        <fullName evidence="3">Uncharacterized protein</fullName>
    </submittedName>
</protein>
<feature type="region of interest" description="Disordered" evidence="1">
    <location>
        <begin position="25"/>
        <end position="91"/>
    </location>
</feature>
<organism evidence="3 4">
    <name type="scientific">Reticulomyxa filosa</name>
    <dbReference type="NCBI Taxonomy" id="46433"/>
    <lineage>
        <taxon>Eukaryota</taxon>
        <taxon>Sar</taxon>
        <taxon>Rhizaria</taxon>
        <taxon>Retaria</taxon>
        <taxon>Foraminifera</taxon>
        <taxon>Monothalamids</taxon>
        <taxon>Reticulomyxidae</taxon>
        <taxon>Reticulomyxa</taxon>
    </lineage>
</organism>
<dbReference type="Proteomes" id="UP000023152">
    <property type="component" value="Unassembled WGS sequence"/>
</dbReference>
<keyword evidence="2" id="KW-0812">Transmembrane</keyword>
<gene>
    <name evidence="3" type="ORF">RFI_24451</name>
</gene>
<evidence type="ECO:0000313" key="4">
    <source>
        <dbReference type="Proteomes" id="UP000023152"/>
    </source>
</evidence>
<evidence type="ECO:0000313" key="3">
    <source>
        <dbReference type="EMBL" id="ETO12922.1"/>
    </source>
</evidence>
<keyword evidence="2" id="KW-1133">Transmembrane helix</keyword>
<dbReference type="AlphaFoldDB" id="X6MHN6"/>
<feature type="compositionally biased region" description="Polar residues" evidence="1">
    <location>
        <begin position="45"/>
        <end position="80"/>
    </location>
</feature>
<name>X6MHN6_RETFI</name>
<feature type="transmembrane region" description="Helical" evidence="2">
    <location>
        <begin position="251"/>
        <end position="273"/>
    </location>
</feature>
<dbReference type="EMBL" id="ASPP01020965">
    <property type="protein sequence ID" value="ETO12922.1"/>
    <property type="molecule type" value="Genomic_DNA"/>
</dbReference>